<gene>
    <name evidence="1" type="ORF">TGAM01_v209197</name>
</gene>
<comment type="caution">
    <text evidence="1">The sequence shown here is derived from an EMBL/GenBank/DDBJ whole genome shotgun (WGS) entry which is preliminary data.</text>
</comment>
<evidence type="ECO:0000313" key="2">
    <source>
        <dbReference type="Proteomes" id="UP000054821"/>
    </source>
</evidence>
<dbReference type="RefSeq" id="XP_024404753.1">
    <property type="nucleotide sequence ID" value="XM_024550508.1"/>
</dbReference>
<protein>
    <submittedName>
        <fullName evidence="1">Uncharacterized protein</fullName>
    </submittedName>
</protein>
<organism evidence="1 2">
    <name type="scientific">Trichoderma gamsii</name>
    <dbReference type="NCBI Taxonomy" id="398673"/>
    <lineage>
        <taxon>Eukaryota</taxon>
        <taxon>Fungi</taxon>
        <taxon>Dikarya</taxon>
        <taxon>Ascomycota</taxon>
        <taxon>Pezizomycotina</taxon>
        <taxon>Sordariomycetes</taxon>
        <taxon>Hypocreomycetidae</taxon>
        <taxon>Hypocreales</taxon>
        <taxon>Hypocreaceae</taxon>
        <taxon>Trichoderma</taxon>
    </lineage>
</organism>
<dbReference type="GeneID" id="36347838"/>
<accession>A0A2P4ZCG7</accession>
<dbReference type="EMBL" id="JPDN02000043">
    <property type="protein sequence ID" value="PON21941.1"/>
    <property type="molecule type" value="Genomic_DNA"/>
</dbReference>
<name>A0A2P4ZCG7_9HYPO</name>
<keyword evidence="2" id="KW-1185">Reference proteome</keyword>
<dbReference type="AlphaFoldDB" id="A0A2P4ZCG7"/>
<proteinExistence type="predicted"/>
<sequence>MESLQAALNITYKYSAHEFLFLHRIPAQCIVTDKSLDIQLSGPSTSQEGTGYTTTLESGRQDAFTSAHNNLIQSFDALSDSLQQFIDASTKANGVLTRIVNKRAIGDAASEEAKEIKEDQENR</sequence>
<dbReference type="Proteomes" id="UP000054821">
    <property type="component" value="Unassembled WGS sequence"/>
</dbReference>
<reference evidence="1 2" key="1">
    <citation type="journal article" date="2016" name="Genome Announc.">
        <title>Draft Whole-Genome Sequence of Trichoderma gamsii T6085, a Promising Biocontrol Agent of Fusarium Head Blight on Wheat.</title>
        <authorList>
            <person name="Baroncelli R."/>
            <person name="Zapparata A."/>
            <person name="Piaggeschi G."/>
            <person name="Sarrocco S."/>
            <person name="Vannacci G."/>
        </authorList>
    </citation>
    <scope>NUCLEOTIDE SEQUENCE [LARGE SCALE GENOMIC DNA]</scope>
    <source>
        <strain evidence="1 2">T6085</strain>
    </source>
</reference>
<evidence type="ECO:0000313" key="1">
    <source>
        <dbReference type="EMBL" id="PON21941.1"/>
    </source>
</evidence>